<evidence type="ECO:0000313" key="6">
    <source>
        <dbReference type="Proteomes" id="UP000005239"/>
    </source>
</evidence>
<dbReference type="InterPro" id="IPR013120">
    <property type="entry name" value="FAR_NAD-bd"/>
</dbReference>
<proteinExistence type="inferred from homology"/>
<dbReference type="PANTHER" id="PTHR11011:SF45">
    <property type="entry name" value="FATTY ACYL-COA REDUCTASE CG8306-RELATED"/>
    <property type="match status" value="1"/>
</dbReference>
<keyword evidence="4" id="KW-0560">Oxidoreductase</keyword>
<dbReference type="CDD" id="cd05236">
    <property type="entry name" value="FAR-N_SDR_e"/>
    <property type="match status" value="1"/>
</dbReference>
<dbReference type="Gene3D" id="3.40.50.720">
    <property type="entry name" value="NAD(P)-binding Rossmann-like Domain"/>
    <property type="match status" value="1"/>
</dbReference>
<keyword evidence="2 4" id="KW-0444">Lipid biosynthesis</keyword>
<evidence type="ECO:0000256" key="1">
    <source>
        <dbReference type="ARBA" id="ARBA00005928"/>
    </source>
</evidence>
<dbReference type="Pfam" id="PF07993">
    <property type="entry name" value="NAD_binding_4"/>
    <property type="match status" value="1"/>
</dbReference>
<dbReference type="SUPFAM" id="SSF51735">
    <property type="entry name" value="NAD(P)-binding Rossmann-fold domains"/>
    <property type="match status" value="1"/>
</dbReference>
<dbReference type="Pfam" id="PF03015">
    <property type="entry name" value="Sterile"/>
    <property type="match status" value="1"/>
</dbReference>
<dbReference type="InterPro" id="IPR026055">
    <property type="entry name" value="FAR"/>
</dbReference>
<organism evidence="5 6">
    <name type="scientific">Pristionchus pacificus</name>
    <name type="common">Parasitic nematode worm</name>
    <dbReference type="NCBI Taxonomy" id="54126"/>
    <lineage>
        <taxon>Eukaryota</taxon>
        <taxon>Metazoa</taxon>
        <taxon>Ecdysozoa</taxon>
        <taxon>Nematoda</taxon>
        <taxon>Chromadorea</taxon>
        <taxon>Rhabditida</taxon>
        <taxon>Rhabditina</taxon>
        <taxon>Diplogasteromorpha</taxon>
        <taxon>Diplogasteroidea</taxon>
        <taxon>Neodiplogasteridae</taxon>
        <taxon>Pristionchus</taxon>
    </lineage>
</organism>
<feature type="transmembrane region" description="Helical" evidence="4">
    <location>
        <begin position="499"/>
        <end position="521"/>
    </location>
</feature>
<keyword evidence="4" id="KW-1133">Transmembrane helix</keyword>
<keyword evidence="4" id="KW-0472">Membrane</keyword>
<keyword evidence="4" id="KW-0812">Transmembrane</keyword>
<dbReference type="OMA" id="CEVKHIY"/>
<dbReference type="GO" id="GO:0035336">
    <property type="term" value="P:long-chain fatty-acyl-CoA metabolic process"/>
    <property type="evidence" value="ECO:0000318"/>
    <property type="project" value="GO_Central"/>
</dbReference>
<accession>A0A454XNH6</accession>
<dbReference type="GO" id="GO:0102965">
    <property type="term" value="F:alcohol-forming long-chain fatty acyl-CoA reductase activity"/>
    <property type="evidence" value="ECO:0007669"/>
    <property type="project" value="UniProtKB-EC"/>
</dbReference>
<dbReference type="FunFam" id="3.40.50.720:FF:000751">
    <property type="entry name" value="Fatty acyl-CoA reductase"/>
    <property type="match status" value="1"/>
</dbReference>
<evidence type="ECO:0000256" key="3">
    <source>
        <dbReference type="ARBA" id="ARBA00023098"/>
    </source>
</evidence>
<keyword evidence="4" id="KW-0521">NADP</keyword>
<dbReference type="EnsemblMetazoa" id="PPA40983.1">
    <property type="protein sequence ID" value="PPA40983.1"/>
    <property type="gene ID" value="WBGene00279352"/>
</dbReference>
<reference evidence="6" key="1">
    <citation type="journal article" date="2008" name="Nat. Genet.">
        <title>The Pristionchus pacificus genome provides a unique perspective on nematode lifestyle and parasitism.</title>
        <authorList>
            <person name="Dieterich C."/>
            <person name="Clifton S.W."/>
            <person name="Schuster L.N."/>
            <person name="Chinwalla A."/>
            <person name="Delehaunty K."/>
            <person name="Dinkelacker I."/>
            <person name="Fulton L."/>
            <person name="Fulton R."/>
            <person name="Godfrey J."/>
            <person name="Minx P."/>
            <person name="Mitreva M."/>
            <person name="Roeseler W."/>
            <person name="Tian H."/>
            <person name="Witte H."/>
            <person name="Yang S.P."/>
            <person name="Wilson R.K."/>
            <person name="Sommer R.J."/>
        </authorList>
    </citation>
    <scope>NUCLEOTIDE SEQUENCE [LARGE SCALE GENOMIC DNA]</scope>
    <source>
        <strain evidence="6">PS312</strain>
    </source>
</reference>
<dbReference type="OrthoDB" id="429813at2759"/>
<dbReference type="EC" id="1.2.1.84" evidence="4"/>
<evidence type="ECO:0000256" key="2">
    <source>
        <dbReference type="ARBA" id="ARBA00022516"/>
    </source>
</evidence>
<dbReference type="CDD" id="cd09071">
    <property type="entry name" value="FAR_C"/>
    <property type="match status" value="1"/>
</dbReference>
<accession>A0A8R1YYA8</accession>
<protein>
    <recommendedName>
        <fullName evidence="4">Fatty acyl-CoA reductase</fullName>
        <ecNumber evidence="4">1.2.1.84</ecNumber>
    </recommendedName>
</protein>
<evidence type="ECO:0000256" key="4">
    <source>
        <dbReference type="RuleBase" id="RU363097"/>
    </source>
</evidence>
<keyword evidence="6" id="KW-1185">Reference proteome</keyword>
<dbReference type="GO" id="GO:0005777">
    <property type="term" value="C:peroxisome"/>
    <property type="evidence" value="ECO:0000318"/>
    <property type="project" value="GO_Central"/>
</dbReference>
<comment type="catalytic activity">
    <reaction evidence="4">
        <text>a long-chain fatty acyl-CoA + 2 NADPH + 2 H(+) = a long-chain primary fatty alcohol + 2 NADP(+) + CoA</text>
        <dbReference type="Rhea" id="RHEA:52716"/>
        <dbReference type="ChEBI" id="CHEBI:15378"/>
        <dbReference type="ChEBI" id="CHEBI:57287"/>
        <dbReference type="ChEBI" id="CHEBI:57783"/>
        <dbReference type="ChEBI" id="CHEBI:58349"/>
        <dbReference type="ChEBI" id="CHEBI:77396"/>
        <dbReference type="ChEBI" id="CHEBI:83139"/>
        <dbReference type="EC" id="1.2.1.84"/>
    </reaction>
</comment>
<dbReference type="Proteomes" id="UP000005239">
    <property type="component" value="Unassembled WGS sequence"/>
</dbReference>
<reference evidence="5" key="2">
    <citation type="submission" date="2022-06" db="UniProtKB">
        <authorList>
            <consortium name="EnsemblMetazoa"/>
        </authorList>
    </citation>
    <scope>IDENTIFICATION</scope>
    <source>
        <strain evidence="5">PS312</strain>
    </source>
</reference>
<evidence type="ECO:0000313" key="5">
    <source>
        <dbReference type="EnsemblMetazoa" id="PPA40983.1"/>
    </source>
</evidence>
<dbReference type="InterPro" id="IPR033640">
    <property type="entry name" value="FAR_C"/>
</dbReference>
<comment type="function">
    <text evidence="4">Catalyzes the reduction of fatty acyl-CoA to fatty alcohols.</text>
</comment>
<sequence>MPMPDVNTLFAGRTVFLTGGSGFVGQVVIEKLLYAVPDFEKIYVLVRPAKGKSPAERWTAISEGVLFNRVRAECPQNLEKVVPVEGDITIDDMGLSEENLKRVLEETSVVIHCAATVRFDDTLRSAIELNLKGVQRMIKLAKRMPKLDALVHCSTAYVNVYMEGEIEEKQYPAPCDPYKLIDAQSWMTDDMLDGITKAMAKKGYYNTYCFTKHVAEELVRLECTEIPTLIFRPAIIAGIWKDGIPGWADSLQGMTAGAMGYGTGTFPRMPCNVKNPTDIVPVDVVSNMLICCAAYRLHLTTLKDKSMPVFHCGTSHLRPLQLETFRDLCGTFFDEYPLERFIFAPTVGSRGHPDLEEKLHVFKHRVVGPAFDRIGSLAGKKPFWERTFRKIREVYGVFAPFISKNWIYKSDNALMLIDNMDPDDVEKFDFDVRKLDWTDFTSDMLFGLKTFLMKNDIMSDENIAVAKRKVKMFKGAELIANLMLGWVISVLITHSFDSWAIAFCIGFATFYYLTCDAWVRVEIGSIDNYRKRMNAAIGIGPLNNNHKKLTQ</sequence>
<dbReference type="GO" id="GO:0080019">
    <property type="term" value="F:alcohol-forming very long-chain fatty acyl-CoA reductase activity"/>
    <property type="evidence" value="ECO:0000318"/>
    <property type="project" value="GO_Central"/>
</dbReference>
<dbReference type="InterPro" id="IPR036291">
    <property type="entry name" value="NAD(P)-bd_dom_sf"/>
</dbReference>
<comment type="similarity">
    <text evidence="1 4">Belongs to the fatty acyl-CoA reductase family.</text>
</comment>
<name>A0A454XNH6_PRIPA</name>
<dbReference type="AlphaFoldDB" id="A0A454XNH6"/>
<keyword evidence="3 4" id="KW-0443">Lipid metabolism</keyword>
<gene>
    <name evidence="5" type="primary">WBGene00279352</name>
</gene>
<dbReference type="PANTHER" id="PTHR11011">
    <property type="entry name" value="MALE STERILITY PROTEIN 2-RELATED"/>
    <property type="match status" value="1"/>
</dbReference>